<accession>A0AAU8IP21</accession>
<protein>
    <submittedName>
        <fullName evidence="2">Uncharacterized protein</fullName>
    </submittedName>
</protein>
<sequence>MAVLPLDATAGQGPARPAARPVRPPGRPSRRPRAASLLPPLAVLLALLLIGAAQGARPHPFGDHLARVGDRPGAPALRTSVGAVEAYDAEGTRWRHTREGRRALAVLPAAGHAFALWSDGLVTDTERGAAATVRWHRATPDAAPWLRTPGAHGGAGVLQPLDPAARMLAVVTPHRIAAYRTADGDLRWVLPARAGCAFAPAAAARRGAALLIAQPCAGHDTDWTEQIVAVDDLGRIAPHRTPLGNELPGPHPGRAGKALASHR</sequence>
<evidence type="ECO:0000256" key="1">
    <source>
        <dbReference type="SAM" id="MobiDB-lite"/>
    </source>
</evidence>
<dbReference type="EMBL" id="CP159534">
    <property type="protein sequence ID" value="XCJ70111.1"/>
    <property type="molecule type" value="Genomic_DNA"/>
</dbReference>
<dbReference type="AlphaFoldDB" id="A0AAU8IP21"/>
<organism evidence="2">
    <name type="scientific">Streptomyces tabacisoli</name>
    <dbReference type="NCBI Taxonomy" id="3156398"/>
    <lineage>
        <taxon>Bacteria</taxon>
        <taxon>Bacillati</taxon>
        <taxon>Actinomycetota</taxon>
        <taxon>Actinomycetes</taxon>
        <taxon>Kitasatosporales</taxon>
        <taxon>Streptomycetaceae</taxon>
        <taxon>Streptomyces</taxon>
    </lineage>
</organism>
<gene>
    <name evidence="2" type="ORF">ABII15_09080</name>
</gene>
<proteinExistence type="predicted"/>
<name>A0AAU8IP21_9ACTN</name>
<feature type="region of interest" description="Disordered" evidence="1">
    <location>
        <begin position="239"/>
        <end position="263"/>
    </location>
</feature>
<feature type="region of interest" description="Disordered" evidence="1">
    <location>
        <begin position="1"/>
        <end position="33"/>
    </location>
</feature>
<dbReference type="KEGG" id="stac:ABII15_09080"/>
<feature type="compositionally biased region" description="Low complexity" evidence="1">
    <location>
        <begin position="10"/>
        <end position="21"/>
    </location>
</feature>
<evidence type="ECO:0000313" key="2">
    <source>
        <dbReference type="EMBL" id="XCJ70111.1"/>
    </source>
</evidence>
<reference evidence="2" key="1">
    <citation type="submission" date="2024-06" db="EMBL/GenBank/DDBJ databases">
        <title>Streptomyces sp. strain HUAS MG91 genome sequences.</title>
        <authorList>
            <person name="Mo P."/>
        </authorList>
    </citation>
    <scope>NUCLEOTIDE SEQUENCE</scope>
    <source>
        <strain evidence="2">HUAS MG91</strain>
    </source>
</reference>
<dbReference type="RefSeq" id="WP_353941767.1">
    <property type="nucleotide sequence ID" value="NZ_CP159534.1"/>
</dbReference>